<feature type="compositionally biased region" description="Basic and acidic residues" evidence="1">
    <location>
        <begin position="1"/>
        <end position="15"/>
    </location>
</feature>
<evidence type="ECO:0000313" key="3">
    <source>
        <dbReference type="Proteomes" id="UP001059596"/>
    </source>
</evidence>
<organism evidence="2 3">
    <name type="scientific">Drosophila gunungcola</name>
    <name type="common">fruit fly</name>
    <dbReference type="NCBI Taxonomy" id="103775"/>
    <lineage>
        <taxon>Eukaryota</taxon>
        <taxon>Metazoa</taxon>
        <taxon>Ecdysozoa</taxon>
        <taxon>Arthropoda</taxon>
        <taxon>Hexapoda</taxon>
        <taxon>Insecta</taxon>
        <taxon>Pterygota</taxon>
        <taxon>Neoptera</taxon>
        <taxon>Endopterygota</taxon>
        <taxon>Diptera</taxon>
        <taxon>Brachycera</taxon>
        <taxon>Muscomorpha</taxon>
        <taxon>Ephydroidea</taxon>
        <taxon>Drosophilidae</taxon>
        <taxon>Drosophila</taxon>
        <taxon>Sophophora</taxon>
    </lineage>
</organism>
<evidence type="ECO:0000256" key="1">
    <source>
        <dbReference type="SAM" id="MobiDB-lite"/>
    </source>
</evidence>
<evidence type="ECO:0000313" key="2">
    <source>
        <dbReference type="EMBL" id="KAI8043199.1"/>
    </source>
</evidence>
<feature type="compositionally biased region" description="Polar residues" evidence="1">
    <location>
        <begin position="20"/>
        <end position="36"/>
    </location>
</feature>
<reference evidence="2" key="1">
    <citation type="journal article" date="2023" name="Genome Biol. Evol.">
        <title>Long-read-based Genome Assembly of Drosophila gunungcola Reveals Fewer Chemosensory Genes in Flower-breeding Species.</title>
        <authorList>
            <person name="Negi A."/>
            <person name="Liao B.Y."/>
            <person name="Yeh S.D."/>
        </authorList>
    </citation>
    <scope>NUCLEOTIDE SEQUENCE</scope>
    <source>
        <strain evidence="2">Sukarami</strain>
    </source>
</reference>
<dbReference type="Proteomes" id="UP001059596">
    <property type="component" value="Unassembled WGS sequence"/>
</dbReference>
<accession>A0A9P9YV02</accession>
<name>A0A9P9YV02_9MUSC</name>
<proteinExistence type="predicted"/>
<protein>
    <submittedName>
        <fullName evidence="2">Uncharacterized protein</fullName>
    </submittedName>
</protein>
<dbReference type="AlphaFoldDB" id="A0A9P9YV02"/>
<gene>
    <name evidence="2" type="ORF">M5D96_004526</name>
</gene>
<keyword evidence="3" id="KW-1185">Reference proteome</keyword>
<feature type="region of interest" description="Disordered" evidence="1">
    <location>
        <begin position="1"/>
        <end position="43"/>
    </location>
</feature>
<dbReference type="EMBL" id="JAMKOV010000002">
    <property type="protein sequence ID" value="KAI8043199.1"/>
    <property type="molecule type" value="Genomic_DNA"/>
</dbReference>
<comment type="caution">
    <text evidence="2">The sequence shown here is derived from an EMBL/GenBank/DDBJ whole genome shotgun (WGS) entry which is preliminary data.</text>
</comment>
<sequence length="43" mass="4758">MEKGAGCRKKVDSKSRKSSQQNAKGNYKTSGQCRNNHNGHSHI</sequence>